<dbReference type="Proteomes" id="UP000663791">
    <property type="component" value="Unassembled WGS sequence"/>
</dbReference>
<protein>
    <submittedName>
        <fullName evidence="2">DUF2752 domain-containing protein</fullName>
    </submittedName>
</protein>
<proteinExistence type="predicted"/>
<sequence>MVPPVLVAGGLGAAVLALRLRDPHVQGSWGGCPLAAVGIDCPGCGGLRAVNDLAHARVLEAASSNLLLVAAVPVVVWLLLRWSASRWTGRHWQLSQRWQYGAAVALGALVVVFTVLRNTPAGAWLAP</sequence>
<comment type="caution">
    <text evidence="2">The sequence shown here is derived from an EMBL/GenBank/DDBJ whole genome shotgun (WGS) entry which is preliminary data.</text>
</comment>
<feature type="transmembrane region" description="Helical" evidence="1">
    <location>
        <begin position="100"/>
        <end position="117"/>
    </location>
</feature>
<reference evidence="2" key="1">
    <citation type="submission" date="2021-01" db="EMBL/GenBank/DDBJ databases">
        <title>Novel species in genus Nocardioides.</title>
        <authorList>
            <person name="Zhang G."/>
        </authorList>
    </citation>
    <scope>NUCLEOTIDE SEQUENCE</scope>
    <source>
        <strain evidence="2">Zg-536</strain>
    </source>
</reference>
<keyword evidence="1" id="KW-1133">Transmembrane helix</keyword>
<keyword evidence="1" id="KW-0472">Membrane</keyword>
<gene>
    <name evidence="2" type="ORF">JK386_11430</name>
</gene>
<evidence type="ECO:0000313" key="3">
    <source>
        <dbReference type="Proteomes" id="UP000663791"/>
    </source>
</evidence>
<evidence type="ECO:0000256" key="1">
    <source>
        <dbReference type="SAM" id="Phobius"/>
    </source>
</evidence>
<organism evidence="2 3">
    <name type="scientific">Nocardioides faecalis</name>
    <dbReference type="NCBI Taxonomy" id="2803858"/>
    <lineage>
        <taxon>Bacteria</taxon>
        <taxon>Bacillati</taxon>
        <taxon>Actinomycetota</taxon>
        <taxon>Actinomycetes</taxon>
        <taxon>Propionibacteriales</taxon>
        <taxon>Nocardioidaceae</taxon>
        <taxon>Nocardioides</taxon>
    </lineage>
</organism>
<feature type="transmembrane region" description="Helical" evidence="1">
    <location>
        <begin position="61"/>
        <end position="80"/>
    </location>
</feature>
<evidence type="ECO:0000313" key="2">
    <source>
        <dbReference type="EMBL" id="MBM9460516.1"/>
    </source>
</evidence>
<dbReference type="AlphaFoldDB" id="A0A938Y287"/>
<dbReference type="EMBL" id="JAERTX010000009">
    <property type="protein sequence ID" value="MBM9460516.1"/>
    <property type="molecule type" value="Genomic_DNA"/>
</dbReference>
<name>A0A938Y287_9ACTN</name>
<accession>A0A938Y287</accession>
<dbReference type="InterPro" id="IPR021215">
    <property type="entry name" value="DUF2752"/>
</dbReference>
<keyword evidence="3" id="KW-1185">Reference proteome</keyword>
<dbReference type="Pfam" id="PF10825">
    <property type="entry name" value="DUF2752"/>
    <property type="match status" value="1"/>
</dbReference>
<keyword evidence="1" id="KW-0812">Transmembrane</keyword>